<dbReference type="EMBL" id="JAWRVI010000879">
    <property type="protein sequence ID" value="KAK4058964.1"/>
    <property type="molecule type" value="Genomic_DNA"/>
</dbReference>
<evidence type="ECO:0000313" key="3">
    <source>
        <dbReference type="Proteomes" id="UP001287286"/>
    </source>
</evidence>
<feature type="compositionally biased region" description="Polar residues" evidence="1">
    <location>
        <begin position="106"/>
        <end position="115"/>
    </location>
</feature>
<sequence length="171" mass="18880">MRRRDRAGFVSPFLPVPPRFAARLRSGRTVPLTTRNASCGKVRKWFGRRTVCCGTDKFVARNTKPHDQEGRRVYGARWAAMRSKLSSGAFHSPTQNACTPRDASRQGVTSSHSTHQTAAVGLRQFAWDAPFTNHTAGLISSVSLARPRALSHACPRDATLTCRSRQAMCDP</sequence>
<name>A0ABR0BBD1_PURLI</name>
<proteinExistence type="predicted"/>
<comment type="caution">
    <text evidence="2">The sequence shown here is derived from an EMBL/GenBank/DDBJ whole genome shotgun (WGS) entry which is preliminary data.</text>
</comment>
<protein>
    <submittedName>
        <fullName evidence="2">Uncharacterized protein</fullName>
    </submittedName>
</protein>
<evidence type="ECO:0000313" key="2">
    <source>
        <dbReference type="EMBL" id="KAK4058964.1"/>
    </source>
</evidence>
<evidence type="ECO:0000256" key="1">
    <source>
        <dbReference type="SAM" id="MobiDB-lite"/>
    </source>
</evidence>
<feature type="region of interest" description="Disordered" evidence="1">
    <location>
        <begin position="88"/>
        <end position="115"/>
    </location>
</feature>
<accession>A0ABR0BBD1</accession>
<keyword evidence="3" id="KW-1185">Reference proteome</keyword>
<organism evidence="2 3">
    <name type="scientific">Purpureocillium lilacinum</name>
    <name type="common">Paecilomyces lilacinus</name>
    <dbReference type="NCBI Taxonomy" id="33203"/>
    <lineage>
        <taxon>Eukaryota</taxon>
        <taxon>Fungi</taxon>
        <taxon>Dikarya</taxon>
        <taxon>Ascomycota</taxon>
        <taxon>Pezizomycotina</taxon>
        <taxon>Sordariomycetes</taxon>
        <taxon>Hypocreomycetidae</taxon>
        <taxon>Hypocreales</taxon>
        <taxon>Ophiocordycipitaceae</taxon>
        <taxon>Purpureocillium</taxon>
    </lineage>
</organism>
<dbReference type="Proteomes" id="UP001287286">
    <property type="component" value="Unassembled WGS sequence"/>
</dbReference>
<reference evidence="2 3" key="1">
    <citation type="journal article" date="2024" name="Microbiol. Resour. Announc.">
        <title>Genome annotations for the ascomycete fungi Trichoderma harzianum, Trichoderma aggressivum, and Purpureocillium lilacinum.</title>
        <authorList>
            <person name="Beijen E.P.W."/>
            <person name="Ohm R.A."/>
        </authorList>
    </citation>
    <scope>NUCLEOTIDE SEQUENCE [LARGE SCALE GENOMIC DNA]</scope>
    <source>
        <strain evidence="2 3">CBS 150709</strain>
    </source>
</reference>
<gene>
    <name evidence="2" type="ORF">Purlil1_14406</name>
</gene>